<keyword evidence="5 6" id="KW-0949">S-adenosyl-L-methionine</keyword>
<keyword evidence="2 6" id="KW-0698">rRNA processing</keyword>
<dbReference type="EMBL" id="LQRT01000002">
    <property type="protein sequence ID" value="KZS42357.1"/>
    <property type="molecule type" value="Genomic_DNA"/>
</dbReference>
<comment type="similarity">
    <text evidence="6">Belongs to the methyltransferase superfamily. METTL16/RlmF family.</text>
</comment>
<dbReference type="RefSeq" id="WP_066309942.1">
    <property type="nucleotide sequence ID" value="NZ_LQRT01000002.1"/>
</dbReference>
<dbReference type="GO" id="GO:0005737">
    <property type="term" value="C:cytoplasm"/>
    <property type="evidence" value="ECO:0007669"/>
    <property type="project" value="UniProtKB-SubCell"/>
</dbReference>
<evidence type="ECO:0000256" key="2">
    <source>
        <dbReference type="ARBA" id="ARBA00022552"/>
    </source>
</evidence>
<dbReference type="Pfam" id="PF05971">
    <property type="entry name" value="Methyltransf_10"/>
    <property type="match status" value="1"/>
</dbReference>
<dbReference type="InterPro" id="IPR016909">
    <property type="entry name" value="rRNA_lsu_MeTfrase_F"/>
</dbReference>
<comment type="function">
    <text evidence="6">Specifically methylates the adenine in position 1618 of 23S rRNA.</text>
</comment>
<dbReference type="SUPFAM" id="SSF53335">
    <property type="entry name" value="S-adenosyl-L-methionine-dependent methyltransferases"/>
    <property type="match status" value="1"/>
</dbReference>
<keyword evidence="8" id="KW-1185">Reference proteome</keyword>
<dbReference type="GO" id="GO:0070475">
    <property type="term" value="P:rRNA base methylation"/>
    <property type="evidence" value="ECO:0007669"/>
    <property type="project" value="TreeGrafter"/>
</dbReference>
<comment type="caution">
    <text evidence="7">The sequence shown here is derived from an EMBL/GenBank/DDBJ whole genome shotgun (WGS) entry which is preliminary data.</text>
</comment>
<evidence type="ECO:0000256" key="4">
    <source>
        <dbReference type="ARBA" id="ARBA00022679"/>
    </source>
</evidence>
<dbReference type="CDD" id="cd02440">
    <property type="entry name" value="AdoMet_MTases"/>
    <property type="match status" value="1"/>
</dbReference>
<reference evidence="7 8" key="1">
    <citation type="submission" date="2016-01" db="EMBL/GenBank/DDBJ databases">
        <title>The draft genome sequence of Aquimarina sp. RZW4-3-2.</title>
        <authorList>
            <person name="Wang Y."/>
        </authorList>
    </citation>
    <scope>NUCLEOTIDE SEQUENCE [LARGE SCALE GENOMIC DNA]</scope>
    <source>
        <strain evidence="7 8">RZW4-3-2</strain>
    </source>
</reference>
<proteinExistence type="inferred from homology"/>
<sequence length="285" mass="32279">MHPKNIHNTPYDFLALIKSLATLEKFVFTNKFGNLTLDFSNPEAVLELNKAILKYYYAVHNWDIPKGYLCPPIPGRIDYIHHINDLLETNASKSIKGLDIGTGANCIYPILAAKVYNWTMVGSDINKTAIAAARQNIETDSELSKKIEIRFQESNANIFDGIIKPDEYFDFTICNPPFHKSKEEAQKGTLKKLQNLKGTSDLQLNFGGQSNELWCNGGEALFIKRMIKQSISFANQVGVFTCLVSKKENLPKIEKQLNKIKADHTIIEMSQGNKKSRCITWKFKT</sequence>
<keyword evidence="3 6" id="KW-0489">Methyltransferase</keyword>
<dbReference type="PANTHER" id="PTHR13393">
    <property type="entry name" value="SAM-DEPENDENT METHYLTRANSFERASE"/>
    <property type="match status" value="1"/>
</dbReference>
<dbReference type="PIRSF" id="PIRSF029038">
    <property type="entry name" value="Mtase_YbiN_prd"/>
    <property type="match status" value="1"/>
</dbReference>
<dbReference type="HAMAP" id="MF_01848">
    <property type="entry name" value="23SrRNA_methyltr_F"/>
    <property type="match status" value="1"/>
</dbReference>
<comment type="catalytic activity">
    <reaction evidence="6">
        <text>adenosine(1618) in 23S rRNA + S-adenosyl-L-methionine = N(6)-methyladenosine(1618) in 23S rRNA + S-adenosyl-L-homocysteine + H(+)</text>
        <dbReference type="Rhea" id="RHEA:16497"/>
        <dbReference type="Rhea" id="RHEA-COMP:10229"/>
        <dbReference type="Rhea" id="RHEA-COMP:10231"/>
        <dbReference type="ChEBI" id="CHEBI:15378"/>
        <dbReference type="ChEBI" id="CHEBI:57856"/>
        <dbReference type="ChEBI" id="CHEBI:59789"/>
        <dbReference type="ChEBI" id="CHEBI:74411"/>
        <dbReference type="ChEBI" id="CHEBI:74449"/>
        <dbReference type="EC" id="2.1.1.181"/>
    </reaction>
</comment>
<dbReference type="GO" id="GO:0052907">
    <property type="term" value="F:23S rRNA (adenine(1618)-N(6))-methyltransferase activity"/>
    <property type="evidence" value="ECO:0007669"/>
    <property type="project" value="UniProtKB-EC"/>
</dbReference>
<evidence type="ECO:0000256" key="3">
    <source>
        <dbReference type="ARBA" id="ARBA00022603"/>
    </source>
</evidence>
<protein>
    <recommendedName>
        <fullName evidence="6">Ribosomal RNA large subunit methyltransferase F</fullName>
        <ecNumber evidence="6">2.1.1.181</ecNumber>
    </recommendedName>
    <alternativeName>
        <fullName evidence="6">23S rRNA mA1618 methyltransferase</fullName>
    </alternativeName>
    <alternativeName>
        <fullName evidence="6">rRNA adenine N-6-methyltransferase</fullName>
    </alternativeName>
</protein>
<accession>A0A163CFF3</accession>
<evidence type="ECO:0000256" key="6">
    <source>
        <dbReference type="HAMAP-Rule" id="MF_01848"/>
    </source>
</evidence>
<gene>
    <name evidence="6" type="primary">rlmF</name>
    <name evidence="7" type="ORF">AWE51_02640</name>
</gene>
<evidence type="ECO:0000256" key="5">
    <source>
        <dbReference type="ARBA" id="ARBA00022691"/>
    </source>
</evidence>
<dbReference type="PANTHER" id="PTHR13393:SF0">
    <property type="entry name" value="RNA N6-ADENOSINE-METHYLTRANSFERASE METTL16"/>
    <property type="match status" value="1"/>
</dbReference>
<evidence type="ECO:0000313" key="8">
    <source>
        <dbReference type="Proteomes" id="UP000076715"/>
    </source>
</evidence>
<dbReference type="AlphaFoldDB" id="A0A163CFF3"/>
<dbReference type="InterPro" id="IPR010286">
    <property type="entry name" value="METTL16/RlmF"/>
</dbReference>
<comment type="subcellular location">
    <subcellularLocation>
        <location evidence="6">Cytoplasm</location>
    </subcellularLocation>
</comment>
<dbReference type="Gene3D" id="3.40.50.150">
    <property type="entry name" value="Vaccinia Virus protein VP39"/>
    <property type="match status" value="1"/>
</dbReference>
<name>A0A163CFF3_9FLAO</name>
<evidence type="ECO:0000256" key="1">
    <source>
        <dbReference type="ARBA" id="ARBA00022490"/>
    </source>
</evidence>
<dbReference type="Proteomes" id="UP000076715">
    <property type="component" value="Unassembled WGS sequence"/>
</dbReference>
<dbReference type="NCBIfam" id="NF008725">
    <property type="entry name" value="PRK11727.1"/>
    <property type="match status" value="1"/>
</dbReference>
<organism evidence="7 8">
    <name type="scientific">Aquimarina aggregata</name>
    <dbReference type="NCBI Taxonomy" id="1642818"/>
    <lineage>
        <taxon>Bacteria</taxon>
        <taxon>Pseudomonadati</taxon>
        <taxon>Bacteroidota</taxon>
        <taxon>Flavobacteriia</taxon>
        <taxon>Flavobacteriales</taxon>
        <taxon>Flavobacteriaceae</taxon>
        <taxon>Aquimarina</taxon>
    </lineage>
</organism>
<keyword evidence="4 6" id="KW-0808">Transferase</keyword>
<dbReference type="STRING" id="1642818.AWE51_02640"/>
<evidence type="ECO:0000313" key="7">
    <source>
        <dbReference type="EMBL" id="KZS42357.1"/>
    </source>
</evidence>
<keyword evidence="1 6" id="KW-0963">Cytoplasm</keyword>
<dbReference type="OrthoDB" id="1115728at2"/>
<dbReference type="EC" id="2.1.1.181" evidence="6"/>
<dbReference type="InterPro" id="IPR029063">
    <property type="entry name" value="SAM-dependent_MTases_sf"/>
</dbReference>